<protein>
    <recommendedName>
        <fullName evidence="2">Adapter protein MecA</fullName>
    </recommendedName>
</protein>
<comment type="subunit">
    <text evidence="2">Homodimer.</text>
</comment>
<evidence type="ECO:0000256" key="1">
    <source>
        <dbReference type="ARBA" id="ARBA00005397"/>
    </source>
</evidence>
<dbReference type="InterPro" id="IPR008681">
    <property type="entry name" value="Neg-reg_MecA"/>
</dbReference>
<dbReference type="RefSeq" id="WP_091475023.1">
    <property type="nucleotide sequence ID" value="NZ_FOIT01000003.1"/>
</dbReference>
<dbReference type="PIRSF" id="PIRSF029008">
    <property type="entry name" value="MecA"/>
    <property type="match status" value="1"/>
</dbReference>
<comment type="function">
    <text evidence="2">Enables the recognition and targeting of unfolded and aggregated proteins to the ClpC protease or to other proteins involved in proteolysis.</text>
</comment>
<dbReference type="AlphaFoldDB" id="A0A662Z712"/>
<dbReference type="Gene3D" id="3.30.70.1950">
    <property type="match status" value="1"/>
</dbReference>
<organism evidence="3 4">
    <name type="scientific">Aliicoccus persicus</name>
    <dbReference type="NCBI Taxonomy" id="930138"/>
    <lineage>
        <taxon>Bacteria</taxon>
        <taxon>Bacillati</taxon>
        <taxon>Bacillota</taxon>
        <taxon>Bacilli</taxon>
        <taxon>Bacillales</taxon>
        <taxon>Staphylococcaceae</taxon>
        <taxon>Aliicoccus</taxon>
    </lineage>
</organism>
<evidence type="ECO:0000256" key="2">
    <source>
        <dbReference type="HAMAP-Rule" id="MF_01124"/>
    </source>
</evidence>
<dbReference type="PANTHER" id="PTHR39161:SF1">
    <property type="entry name" value="ADAPTER PROTEIN MECA 1"/>
    <property type="match status" value="1"/>
</dbReference>
<comment type="domain">
    <text evidence="2">The N-terminal domain probably binds unfolded/aggregated proteins; the C-terminal domain interacts with ClpC.</text>
</comment>
<name>A0A662Z712_9STAP</name>
<dbReference type="InterPro" id="IPR038471">
    <property type="entry name" value="MecA_C_sf"/>
</dbReference>
<sequence>MRIERVNDSTIKLFITYQDIEKRGFNKEDLWTNRKKGEEFFWSLMDEVDHAEKESFNFEGPLWIQVHAFDKGVEVVVTKRDERDFSVDISEENPEESELMDLLEEANAENQNVSHNTGSLWEEPLMIKFDDFDDLIRYSYQADVDELLFEDLLITFNNKYYYLMYINRGMSYRTISGLEAKALEFGNAADETYEMVYEYGTAIMSYNVRRQVKKYFELHK</sequence>
<dbReference type="GO" id="GO:0030674">
    <property type="term" value="F:protein-macromolecule adaptor activity"/>
    <property type="evidence" value="ECO:0007669"/>
    <property type="project" value="UniProtKB-UniRule"/>
</dbReference>
<reference evidence="3 4" key="1">
    <citation type="submission" date="2016-10" db="EMBL/GenBank/DDBJ databases">
        <authorList>
            <person name="Varghese N."/>
            <person name="Submissions S."/>
        </authorList>
    </citation>
    <scope>NUCLEOTIDE SEQUENCE [LARGE SCALE GENOMIC DNA]</scope>
    <source>
        <strain evidence="3 4">IBRC-M10081</strain>
    </source>
</reference>
<accession>A0A662Z712</accession>
<dbReference type="Proteomes" id="UP000243605">
    <property type="component" value="Unassembled WGS sequence"/>
</dbReference>
<dbReference type="PANTHER" id="PTHR39161">
    <property type="entry name" value="ADAPTER PROTEIN MECA"/>
    <property type="match status" value="1"/>
</dbReference>
<comment type="similarity">
    <text evidence="1 2">Belongs to the MecA family.</text>
</comment>
<evidence type="ECO:0000313" key="4">
    <source>
        <dbReference type="Proteomes" id="UP000243605"/>
    </source>
</evidence>
<keyword evidence="4" id="KW-1185">Reference proteome</keyword>
<evidence type="ECO:0000313" key="3">
    <source>
        <dbReference type="EMBL" id="SEW02750.1"/>
    </source>
</evidence>
<dbReference type="Pfam" id="PF05389">
    <property type="entry name" value="MecA"/>
    <property type="match status" value="1"/>
</dbReference>
<gene>
    <name evidence="2" type="primary">mecA</name>
    <name evidence="3" type="ORF">SAMN05192557_1317</name>
</gene>
<dbReference type="HAMAP" id="MF_01124">
    <property type="entry name" value="MecA"/>
    <property type="match status" value="1"/>
</dbReference>
<proteinExistence type="inferred from homology"/>
<dbReference type="OrthoDB" id="2360201at2"/>
<dbReference type="EMBL" id="FOIT01000003">
    <property type="protein sequence ID" value="SEW02750.1"/>
    <property type="molecule type" value="Genomic_DNA"/>
</dbReference>